<dbReference type="InterPro" id="IPR001670">
    <property type="entry name" value="ADH_Fe/GldA"/>
</dbReference>
<dbReference type="Gene3D" id="3.40.50.1970">
    <property type="match status" value="1"/>
</dbReference>
<evidence type="ECO:0000256" key="3">
    <source>
        <dbReference type="ARBA" id="ARBA00023002"/>
    </source>
</evidence>
<dbReference type="Proteomes" id="UP000433788">
    <property type="component" value="Unassembled WGS sequence"/>
</dbReference>
<dbReference type="PANTHER" id="PTHR11496">
    <property type="entry name" value="ALCOHOL DEHYDROGENASE"/>
    <property type="match status" value="1"/>
</dbReference>
<name>A0A6N7QWV1_9GAMM</name>
<dbReference type="Pfam" id="PF00465">
    <property type="entry name" value="Fe-ADH"/>
    <property type="match status" value="1"/>
</dbReference>
<keyword evidence="3" id="KW-0560">Oxidoreductase</keyword>
<dbReference type="Pfam" id="PF25137">
    <property type="entry name" value="ADH_Fe_C"/>
    <property type="match status" value="1"/>
</dbReference>
<dbReference type="InterPro" id="IPR039697">
    <property type="entry name" value="Alcohol_dehydrogenase_Fe"/>
</dbReference>
<comment type="caution">
    <text evidence="7">The sequence shown here is derived from an EMBL/GenBank/DDBJ whole genome shotgun (WGS) entry which is preliminary data.</text>
</comment>
<evidence type="ECO:0000256" key="4">
    <source>
        <dbReference type="ARBA" id="ARBA00023027"/>
    </source>
</evidence>
<keyword evidence="8" id="KW-1185">Reference proteome</keyword>
<dbReference type="InterPro" id="IPR018211">
    <property type="entry name" value="ADH_Fe_CS"/>
</dbReference>
<comment type="cofactor">
    <cofactor evidence="1">
        <name>Fe cation</name>
        <dbReference type="ChEBI" id="CHEBI:24875"/>
    </cofactor>
</comment>
<dbReference type="Gene3D" id="1.20.1090.10">
    <property type="entry name" value="Dehydroquinate synthase-like - alpha domain"/>
    <property type="match status" value="1"/>
</dbReference>
<accession>A0A6N7QWV1</accession>
<reference evidence="7 8" key="1">
    <citation type="submission" date="2019-11" db="EMBL/GenBank/DDBJ databases">
        <authorList>
            <person name="Zhang X.Y."/>
        </authorList>
    </citation>
    <scope>NUCLEOTIDE SEQUENCE [LARGE SCALE GENOMIC DNA]</scope>
    <source>
        <strain evidence="7 8">C176</strain>
    </source>
</reference>
<proteinExistence type="inferred from homology"/>
<comment type="similarity">
    <text evidence="2">Belongs to the iron-containing alcohol dehydrogenase family.</text>
</comment>
<evidence type="ECO:0000259" key="6">
    <source>
        <dbReference type="Pfam" id="PF25137"/>
    </source>
</evidence>
<dbReference type="RefSeq" id="WP_153718213.1">
    <property type="nucleotide sequence ID" value="NZ_WJPP01000001.1"/>
</dbReference>
<protein>
    <submittedName>
        <fullName evidence="7">Iron-containing alcohol dehydrogenase</fullName>
    </submittedName>
</protein>
<dbReference type="PANTHER" id="PTHR11496:SF102">
    <property type="entry name" value="ALCOHOL DEHYDROGENASE 4"/>
    <property type="match status" value="1"/>
</dbReference>
<dbReference type="CDD" id="cd08183">
    <property type="entry name" value="Fe-ADH-like"/>
    <property type="match status" value="1"/>
</dbReference>
<dbReference type="GO" id="GO:0004022">
    <property type="term" value="F:alcohol dehydrogenase (NAD+) activity"/>
    <property type="evidence" value="ECO:0007669"/>
    <property type="project" value="TreeGrafter"/>
</dbReference>
<dbReference type="AlphaFoldDB" id="A0A6N7QWV1"/>
<evidence type="ECO:0000259" key="5">
    <source>
        <dbReference type="Pfam" id="PF00465"/>
    </source>
</evidence>
<evidence type="ECO:0000313" key="8">
    <source>
        <dbReference type="Proteomes" id="UP000433788"/>
    </source>
</evidence>
<dbReference type="SUPFAM" id="SSF56796">
    <property type="entry name" value="Dehydroquinate synthase-like"/>
    <property type="match status" value="1"/>
</dbReference>
<organism evidence="7 8">
    <name type="scientific">Spiribacter salilacus</name>
    <dbReference type="NCBI Taxonomy" id="2664894"/>
    <lineage>
        <taxon>Bacteria</taxon>
        <taxon>Pseudomonadati</taxon>
        <taxon>Pseudomonadota</taxon>
        <taxon>Gammaproteobacteria</taxon>
        <taxon>Chromatiales</taxon>
        <taxon>Ectothiorhodospiraceae</taxon>
        <taxon>Spiribacter</taxon>
    </lineage>
</organism>
<dbReference type="FunFam" id="3.40.50.1970:FF:000003">
    <property type="entry name" value="Alcohol dehydrogenase, iron-containing"/>
    <property type="match status" value="1"/>
</dbReference>
<gene>
    <name evidence="7" type="ORF">GH984_00205</name>
</gene>
<evidence type="ECO:0000313" key="7">
    <source>
        <dbReference type="EMBL" id="MRH77134.1"/>
    </source>
</evidence>
<keyword evidence="4" id="KW-0520">NAD</keyword>
<feature type="domain" description="Alcohol dehydrogenase iron-type/glycerol dehydrogenase GldA" evidence="5">
    <location>
        <begin position="17"/>
        <end position="178"/>
    </location>
</feature>
<evidence type="ECO:0000256" key="1">
    <source>
        <dbReference type="ARBA" id="ARBA00001962"/>
    </source>
</evidence>
<dbReference type="EMBL" id="WJPP01000001">
    <property type="protein sequence ID" value="MRH77134.1"/>
    <property type="molecule type" value="Genomic_DNA"/>
</dbReference>
<feature type="domain" description="Fe-containing alcohol dehydrogenase-like C-terminal" evidence="6">
    <location>
        <begin position="189"/>
        <end position="378"/>
    </location>
</feature>
<evidence type="ECO:0000256" key="2">
    <source>
        <dbReference type="ARBA" id="ARBA00007358"/>
    </source>
</evidence>
<dbReference type="InterPro" id="IPR056798">
    <property type="entry name" value="ADH_Fe_C"/>
</dbReference>
<dbReference type="GO" id="GO:0046872">
    <property type="term" value="F:metal ion binding"/>
    <property type="evidence" value="ECO:0007669"/>
    <property type="project" value="InterPro"/>
</dbReference>
<dbReference type="PROSITE" id="PS00913">
    <property type="entry name" value="ADH_IRON_1"/>
    <property type="match status" value="1"/>
</dbReference>
<sequence>MEASFFQLNLSPQTQWGRGSASFSVTKISQWGRRVFLVHGSAFERIEWFYNALIAEGLQIERFTCAQEPTLDLVERGSRIAREFSAEVIVAIGGGAVIDCAKGIAGLAPASGALLDYLEVVGSGKTLETQPLPLIALPTTAGTGAEATANAVIDVPAAARKVSLRDRRLLPQLAVIDPGLTDGCPAQVTLASGLDAITQVIEPYVSGKANRFSDALCRAAIPLGLSALQRLMTQDSRNARDDMAWCSYCGGVALANAGLGAVHGLAGPLGGVMHGPHGAIAGRLLPAVLAENSRQAVGLAQDRLREVQQWLGDAFDVSGSDAIKALEAWIDRCGLPRLGEMGLKDEQIVSVAEAAAESSSMRGNPVPLTKAQLINILQCSI</sequence>